<proteinExistence type="predicted"/>
<dbReference type="AlphaFoldDB" id="A0A2P2QDE5"/>
<accession>A0A2P2QDE5</accession>
<sequence>MMSTEASCSASLHLFFSLNSPLM</sequence>
<organism evidence="1">
    <name type="scientific">Rhizophora mucronata</name>
    <name type="common">Asiatic mangrove</name>
    <dbReference type="NCBI Taxonomy" id="61149"/>
    <lineage>
        <taxon>Eukaryota</taxon>
        <taxon>Viridiplantae</taxon>
        <taxon>Streptophyta</taxon>
        <taxon>Embryophyta</taxon>
        <taxon>Tracheophyta</taxon>
        <taxon>Spermatophyta</taxon>
        <taxon>Magnoliopsida</taxon>
        <taxon>eudicotyledons</taxon>
        <taxon>Gunneridae</taxon>
        <taxon>Pentapetalae</taxon>
        <taxon>rosids</taxon>
        <taxon>fabids</taxon>
        <taxon>Malpighiales</taxon>
        <taxon>Rhizophoraceae</taxon>
        <taxon>Rhizophora</taxon>
    </lineage>
</organism>
<name>A0A2P2QDE5_RHIMU</name>
<evidence type="ECO:0000313" key="1">
    <source>
        <dbReference type="EMBL" id="MBX65002.1"/>
    </source>
</evidence>
<dbReference type="EMBL" id="GGEC01084518">
    <property type="protein sequence ID" value="MBX65002.1"/>
    <property type="molecule type" value="Transcribed_RNA"/>
</dbReference>
<protein>
    <submittedName>
        <fullName evidence="1">Uncharacterized protein</fullName>
    </submittedName>
</protein>
<reference evidence="1" key="1">
    <citation type="submission" date="2018-02" db="EMBL/GenBank/DDBJ databases">
        <title>Rhizophora mucronata_Transcriptome.</title>
        <authorList>
            <person name="Meera S.P."/>
            <person name="Sreeshan A."/>
            <person name="Augustine A."/>
        </authorList>
    </citation>
    <scope>NUCLEOTIDE SEQUENCE</scope>
    <source>
        <tissue evidence="1">Leaf</tissue>
    </source>
</reference>